<evidence type="ECO:0000256" key="1">
    <source>
        <dbReference type="ARBA" id="ARBA00005375"/>
    </source>
</evidence>
<accession>W7TJF4</accession>
<dbReference type="InterPro" id="IPR033379">
    <property type="entry name" value="Acid_Pase_AS"/>
</dbReference>
<dbReference type="PANTHER" id="PTHR11567:SF110">
    <property type="entry name" value="2-PHOSPHOXYLOSE PHOSPHATASE 1"/>
    <property type="match status" value="1"/>
</dbReference>
<dbReference type="AlphaFoldDB" id="W7TJF4"/>
<dbReference type="EMBL" id="AZIL01001543">
    <property type="protein sequence ID" value="EWM23668.1"/>
    <property type="molecule type" value="Genomic_DNA"/>
</dbReference>
<proteinExistence type="inferred from homology"/>
<dbReference type="Pfam" id="PF00328">
    <property type="entry name" value="His_Phos_2"/>
    <property type="match status" value="1"/>
</dbReference>
<evidence type="ECO:0000313" key="3">
    <source>
        <dbReference type="EMBL" id="EWM23668.1"/>
    </source>
</evidence>
<comment type="caution">
    <text evidence="3">The sequence shown here is derived from an EMBL/GenBank/DDBJ whole genome shotgun (WGS) entry which is preliminary data.</text>
</comment>
<dbReference type="InterPro" id="IPR029033">
    <property type="entry name" value="His_PPase_superfam"/>
</dbReference>
<gene>
    <name evidence="3" type="ORF">Naga_100030g31</name>
</gene>
<dbReference type="CDD" id="cd07061">
    <property type="entry name" value="HP_HAP_like"/>
    <property type="match status" value="1"/>
</dbReference>
<dbReference type="Proteomes" id="UP000019335">
    <property type="component" value="Chromosome 16"/>
</dbReference>
<dbReference type="InterPro" id="IPR000560">
    <property type="entry name" value="His_Pase_clade-2"/>
</dbReference>
<dbReference type="PROSITE" id="PS00616">
    <property type="entry name" value="HIS_ACID_PHOSPHAT_1"/>
    <property type="match status" value="1"/>
</dbReference>
<dbReference type="OrthoDB" id="193472at2759"/>
<organism evidence="3 4">
    <name type="scientific">Nannochloropsis gaditana</name>
    <dbReference type="NCBI Taxonomy" id="72520"/>
    <lineage>
        <taxon>Eukaryota</taxon>
        <taxon>Sar</taxon>
        <taxon>Stramenopiles</taxon>
        <taxon>Ochrophyta</taxon>
        <taxon>Eustigmatophyceae</taxon>
        <taxon>Eustigmatales</taxon>
        <taxon>Monodopsidaceae</taxon>
        <taxon>Nannochloropsis</taxon>
    </lineage>
</organism>
<keyword evidence="2" id="KW-0378">Hydrolase</keyword>
<protein>
    <submittedName>
        <fullName evidence="3">Acid phosphatase-like 2</fullName>
    </submittedName>
</protein>
<dbReference type="GO" id="GO:0016791">
    <property type="term" value="F:phosphatase activity"/>
    <property type="evidence" value="ECO:0007669"/>
    <property type="project" value="TreeGrafter"/>
</dbReference>
<reference evidence="3 4" key="1">
    <citation type="journal article" date="2014" name="Mol. Plant">
        <title>Chromosome Scale Genome Assembly and Transcriptome Profiling of Nannochloropsis gaditana in Nitrogen Depletion.</title>
        <authorList>
            <person name="Corteggiani Carpinelli E."/>
            <person name="Telatin A."/>
            <person name="Vitulo N."/>
            <person name="Forcato C."/>
            <person name="D'Angelo M."/>
            <person name="Schiavon R."/>
            <person name="Vezzi A."/>
            <person name="Giacometti G.M."/>
            <person name="Morosinotto T."/>
            <person name="Valle G."/>
        </authorList>
    </citation>
    <scope>NUCLEOTIDE SEQUENCE [LARGE SCALE GENOMIC DNA]</scope>
    <source>
        <strain evidence="3 4">B-31</strain>
    </source>
</reference>
<name>W7TJF4_9STRA</name>
<comment type="similarity">
    <text evidence="1">Belongs to the histidine acid phosphatase family.</text>
</comment>
<dbReference type="SUPFAM" id="SSF53254">
    <property type="entry name" value="Phosphoglycerate mutase-like"/>
    <property type="match status" value="1"/>
</dbReference>
<sequence>MLHRRVLASIRAKISHRRLEAESGGSDGGRAHLLSRGMAVIFTASSLLFVACLLLPAKLPHGNLTLKLKGGKHEFSYCEAPMDGEDGILPPGTRTRKLKQIQVVIRHGDRSPITSLTSPSPEFDCKLKDPTMRRVAQLVRERFSVAGVQGKASLEYLTHALLAPTRDPPGKGQDLAALQGDETRAGPETAFSGDESQACFPGQLTERGLQQQLRNGQYLRDRYGTALGIKDMDKEIYFRSTNYPRTFISGAVLMLSFLAPIVPEHMPVVVQEENNKEALFGRGLIGASRPRNIDPFQSAPEEKGSCRAAFALGAQQEKAFKVAADLDRELFDQLKLSPAVEAEARNLSVADATDPLMGMACHSQELPVKRSLVHLLKQETDRMFCERFAGAEGGREGTRLGMQPFLREVLGRFQSYQDTRLKLALYSAHDTVLSPLLGALDVLDRHCYWPPYASRIVFELWGPPIAKGNSLKADTKAGHLLGSKESEENAVRILYNGNTVSRRSLHCPEYRGKYEGGQGMEEEMLLPLGCLQEYVERMSPRGGSQVPCT</sequence>
<keyword evidence="4" id="KW-1185">Reference proteome</keyword>
<evidence type="ECO:0000313" key="4">
    <source>
        <dbReference type="Proteomes" id="UP000019335"/>
    </source>
</evidence>
<dbReference type="InterPro" id="IPR050645">
    <property type="entry name" value="Histidine_acid_phosphatase"/>
</dbReference>
<dbReference type="PANTHER" id="PTHR11567">
    <property type="entry name" value="ACID PHOSPHATASE-RELATED"/>
    <property type="match status" value="1"/>
</dbReference>
<evidence type="ECO:0000256" key="2">
    <source>
        <dbReference type="ARBA" id="ARBA00022801"/>
    </source>
</evidence>
<dbReference type="Gene3D" id="3.40.50.1240">
    <property type="entry name" value="Phosphoglycerate mutase-like"/>
    <property type="match status" value="1"/>
</dbReference>